<evidence type="ECO:0000256" key="1">
    <source>
        <dbReference type="SAM" id="MobiDB-lite"/>
    </source>
</evidence>
<evidence type="ECO:0000313" key="5">
    <source>
        <dbReference type="Proteomes" id="UP000766904"/>
    </source>
</evidence>
<proteinExistence type="predicted"/>
<dbReference type="EMBL" id="PHNJ01000006">
    <property type="protein sequence ID" value="TYL38047.1"/>
    <property type="molecule type" value="Genomic_DNA"/>
</dbReference>
<keyword evidence="2" id="KW-0472">Membrane</keyword>
<comment type="caution">
    <text evidence="4">The sequence shown here is derived from an EMBL/GenBank/DDBJ whole genome shotgun (WGS) entry which is preliminary data.</text>
</comment>
<protein>
    <recommendedName>
        <fullName evidence="3">SHOCT domain-containing protein</fullName>
    </recommendedName>
</protein>
<gene>
    <name evidence="4" type="ORF">CV102_12625</name>
</gene>
<keyword evidence="5" id="KW-1185">Reference proteome</keyword>
<feature type="transmembrane region" description="Helical" evidence="2">
    <location>
        <begin position="12"/>
        <end position="30"/>
    </location>
</feature>
<name>A0A8J8TS02_9EURY</name>
<dbReference type="AlphaFoldDB" id="A0A8J8TS02"/>
<dbReference type="RefSeq" id="WP_148858355.1">
    <property type="nucleotide sequence ID" value="NZ_PHNJ01000006.1"/>
</dbReference>
<dbReference type="Pfam" id="PF09851">
    <property type="entry name" value="SHOCT"/>
    <property type="match status" value="1"/>
</dbReference>
<dbReference type="Proteomes" id="UP000766904">
    <property type="component" value="Unassembled WGS sequence"/>
</dbReference>
<feature type="compositionally biased region" description="Basic and acidic residues" evidence="1">
    <location>
        <begin position="133"/>
        <end position="146"/>
    </location>
</feature>
<feature type="domain" description="SHOCT" evidence="3">
    <location>
        <begin position="80"/>
        <end position="106"/>
    </location>
</feature>
<sequence length="146" mass="16073">MGFDAREFVAEELWLLIGVVTVVLVSLAGIVGLEALSGAIAVVGFLLLVPLFLFWGEEIADLVFEEPAETTSITAEQEDDAIEELKRRYAAGEIDDDEFERRLDRLVGVEGVLEDAFTSDSPSGDVPSPARSSDAESREREPEWER</sequence>
<dbReference type="InterPro" id="IPR018649">
    <property type="entry name" value="SHOCT"/>
</dbReference>
<feature type="transmembrane region" description="Helical" evidence="2">
    <location>
        <begin position="36"/>
        <end position="55"/>
    </location>
</feature>
<keyword evidence="2" id="KW-0812">Transmembrane</keyword>
<feature type="region of interest" description="Disordered" evidence="1">
    <location>
        <begin position="115"/>
        <end position="146"/>
    </location>
</feature>
<organism evidence="4 5">
    <name type="scientific">Natronococcus pandeyae</name>
    <dbReference type="NCBI Taxonomy" id="2055836"/>
    <lineage>
        <taxon>Archaea</taxon>
        <taxon>Methanobacteriati</taxon>
        <taxon>Methanobacteriota</taxon>
        <taxon>Stenosarchaea group</taxon>
        <taxon>Halobacteria</taxon>
        <taxon>Halobacteriales</taxon>
        <taxon>Natrialbaceae</taxon>
        <taxon>Natronococcus</taxon>
    </lineage>
</organism>
<keyword evidence="2" id="KW-1133">Transmembrane helix</keyword>
<accession>A0A8J8TS02</accession>
<dbReference type="OrthoDB" id="53394at2157"/>
<evidence type="ECO:0000313" key="4">
    <source>
        <dbReference type="EMBL" id="TYL38047.1"/>
    </source>
</evidence>
<reference evidence="4" key="1">
    <citation type="submission" date="2017-11" db="EMBL/GenBank/DDBJ databases">
        <authorList>
            <person name="Kajale S.C."/>
            <person name="Sharma A."/>
        </authorList>
    </citation>
    <scope>NUCLEOTIDE SEQUENCE</scope>
    <source>
        <strain evidence="4">LS1_42</strain>
    </source>
</reference>
<evidence type="ECO:0000259" key="3">
    <source>
        <dbReference type="Pfam" id="PF09851"/>
    </source>
</evidence>
<evidence type="ECO:0000256" key="2">
    <source>
        <dbReference type="SAM" id="Phobius"/>
    </source>
</evidence>